<accession>A0A103XJJ9</accession>
<feature type="compositionally biased region" description="Polar residues" evidence="1">
    <location>
        <begin position="29"/>
        <end position="49"/>
    </location>
</feature>
<dbReference type="Gramene" id="KVH91905">
    <property type="protein sequence ID" value="KVH91905"/>
    <property type="gene ID" value="Ccrd_006050"/>
</dbReference>
<organism evidence="2 3">
    <name type="scientific">Cynara cardunculus var. scolymus</name>
    <name type="common">Globe artichoke</name>
    <name type="synonym">Cynara scolymus</name>
    <dbReference type="NCBI Taxonomy" id="59895"/>
    <lineage>
        <taxon>Eukaryota</taxon>
        <taxon>Viridiplantae</taxon>
        <taxon>Streptophyta</taxon>
        <taxon>Embryophyta</taxon>
        <taxon>Tracheophyta</taxon>
        <taxon>Spermatophyta</taxon>
        <taxon>Magnoliopsida</taxon>
        <taxon>eudicotyledons</taxon>
        <taxon>Gunneridae</taxon>
        <taxon>Pentapetalae</taxon>
        <taxon>asterids</taxon>
        <taxon>campanulids</taxon>
        <taxon>Asterales</taxon>
        <taxon>Asteraceae</taxon>
        <taxon>Carduoideae</taxon>
        <taxon>Cardueae</taxon>
        <taxon>Carduinae</taxon>
        <taxon>Cynara</taxon>
    </lineage>
</organism>
<feature type="region of interest" description="Disordered" evidence="1">
    <location>
        <begin position="26"/>
        <end position="52"/>
    </location>
</feature>
<name>A0A103XJJ9_CYNCS</name>
<gene>
    <name evidence="2" type="ORF">Ccrd_006050</name>
</gene>
<sequence>MNQRNNSLLISMLALATGSEKCHHLSRDGSANTLGNSDENSSFAQSEKSMSIDDHDTQTLFESFCEDEKLLSHLLGEEEPPLIDTSAWELPNNGPLFNHCANSFTKWDDCATWLLDCQDFGVHDFGLDSFNDVEINILNTKNN</sequence>
<evidence type="ECO:0000313" key="2">
    <source>
        <dbReference type="EMBL" id="KVH91905.1"/>
    </source>
</evidence>
<reference evidence="2 3" key="1">
    <citation type="journal article" date="2016" name="Sci. Rep.">
        <title>The genome sequence of the outbreeding globe artichoke constructed de novo incorporating a phase-aware low-pass sequencing strategy of F1 progeny.</title>
        <authorList>
            <person name="Scaglione D."/>
            <person name="Reyes-Chin-Wo S."/>
            <person name="Acquadro A."/>
            <person name="Froenicke L."/>
            <person name="Portis E."/>
            <person name="Beitel C."/>
            <person name="Tirone M."/>
            <person name="Mauro R."/>
            <person name="Lo Monaco A."/>
            <person name="Mauromicale G."/>
            <person name="Faccioli P."/>
            <person name="Cattivelli L."/>
            <person name="Rieseberg L."/>
            <person name="Michelmore R."/>
            <person name="Lanteri S."/>
        </authorList>
    </citation>
    <scope>NUCLEOTIDE SEQUENCE [LARGE SCALE GENOMIC DNA]</scope>
    <source>
        <strain evidence="2">2C</strain>
    </source>
</reference>
<protein>
    <submittedName>
        <fullName evidence="2">Uncharacterized protein</fullName>
    </submittedName>
</protein>
<evidence type="ECO:0000256" key="1">
    <source>
        <dbReference type="SAM" id="MobiDB-lite"/>
    </source>
</evidence>
<dbReference type="EMBL" id="LEKV01004898">
    <property type="protein sequence ID" value="KVH91905.1"/>
    <property type="molecule type" value="Genomic_DNA"/>
</dbReference>
<dbReference type="Proteomes" id="UP000243975">
    <property type="component" value="Unassembled WGS sequence"/>
</dbReference>
<dbReference type="STRING" id="59895.A0A103XJJ9"/>
<evidence type="ECO:0000313" key="3">
    <source>
        <dbReference type="Proteomes" id="UP000243975"/>
    </source>
</evidence>
<keyword evidence="3" id="KW-1185">Reference proteome</keyword>
<dbReference type="AlphaFoldDB" id="A0A103XJJ9"/>
<comment type="caution">
    <text evidence="2">The sequence shown here is derived from an EMBL/GenBank/DDBJ whole genome shotgun (WGS) entry which is preliminary data.</text>
</comment>
<proteinExistence type="predicted"/>